<evidence type="ECO:0000313" key="1">
    <source>
        <dbReference type="EMBL" id="GFN83420.1"/>
    </source>
</evidence>
<sequence length="121" mass="13645">MFLHSSVRESLLFLHSSVRESLLFPHSFIPIKVGSLVSEDPAKVRAARKAMANYLKCRMQEQSGPYSWFPDAWTKHTQPMVIQQKSWVLLMIDRPGETLGGAGSASILYTRQTMFSADVSQ</sequence>
<name>A0AAV3Y837_9GAST</name>
<keyword evidence="2" id="KW-1185">Reference proteome</keyword>
<reference evidence="1 2" key="1">
    <citation type="journal article" date="2021" name="Elife">
        <title>Chloroplast acquisition without the gene transfer in kleptoplastic sea slugs, Plakobranchus ocellatus.</title>
        <authorList>
            <person name="Maeda T."/>
            <person name="Takahashi S."/>
            <person name="Yoshida T."/>
            <person name="Shimamura S."/>
            <person name="Takaki Y."/>
            <person name="Nagai Y."/>
            <person name="Toyoda A."/>
            <person name="Suzuki Y."/>
            <person name="Arimoto A."/>
            <person name="Ishii H."/>
            <person name="Satoh N."/>
            <person name="Nishiyama T."/>
            <person name="Hasebe M."/>
            <person name="Maruyama T."/>
            <person name="Minagawa J."/>
            <person name="Obokata J."/>
            <person name="Shigenobu S."/>
        </authorList>
    </citation>
    <scope>NUCLEOTIDE SEQUENCE [LARGE SCALE GENOMIC DNA]</scope>
</reference>
<gene>
    <name evidence="1" type="ORF">PoB_000992600</name>
</gene>
<accession>A0AAV3Y837</accession>
<dbReference type="EMBL" id="BLXT01001203">
    <property type="protein sequence ID" value="GFN83420.1"/>
    <property type="molecule type" value="Genomic_DNA"/>
</dbReference>
<protein>
    <submittedName>
        <fullName evidence="1">Uncharacterized protein</fullName>
    </submittedName>
</protein>
<dbReference type="AlphaFoldDB" id="A0AAV3Y837"/>
<evidence type="ECO:0000313" key="2">
    <source>
        <dbReference type="Proteomes" id="UP000735302"/>
    </source>
</evidence>
<organism evidence="1 2">
    <name type="scientific">Plakobranchus ocellatus</name>
    <dbReference type="NCBI Taxonomy" id="259542"/>
    <lineage>
        <taxon>Eukaryota</taxon>
        <taxon>Metazoa</taxon>
        <taxon>Spiralia</taxon>
        <taxon>Lophotrochozoa</taxon>
        <taxon>Mollusca</taxon>
        <taxon>Gastropoda</taxon>
        <taxon>Heterobranchia</taxon>
        <taxon>Euthyneura</taxon>
        <taxon>Panpulmonata</taxon>
        <taxon>Sacoglossa</taxon>
        <taxon>Placobranchoidea</taxon>
        <taxon>Plakobranchidae</taxon>
        <taxon>Plakobranchus</taxon>
    </lineage>
</organism>
<proteinExistence type="predicted"/>
<comment type="caution">
    <text evidence="1">The sequence shown here is derived from an EMBL/GenBank/DDBJ whole genome shotgun (WGS) entry which is preliminary data.</text>
</comment>
<dbReference type="Proteomes" id="UP000735302">
    <property type="component" value="Unassembled WGS sequence"/>
</dbReference>